<sequence>MLGGVRSRYASAITPACNRLHYTCHTYDAFSDASFPFLAGERSRPFRRDSLVEFTCEAVAVVVEDALGFAITSARDSGDALACTARTAVAWKPVPGIVVKSALPTAAPYLPLLKSALMRARVIAAHTRMSTDTTLVEKFEGCLVGALLGDCVGAPFETDFTGSNFPSQQTFFQNLLKHAVVPGPSAGRNFRPSKVHPGHGEYHYTDDTAMTMCLAKSLLAKRRFDAFDLAKRFTTEYFENEALVGEYGNAVRDVFRKLKNINYEDPYKPGQEQFGGRGSYGNGAAMRVAPVALFFMDDLEKMVEAARNQAKITHSNKIGYNAAIMQCMAVYLALKSDPKTPLDPVVFIDHLIALMDKLEEAIDGFKPLVFKLMHIKKILSNPELDPTPAEVAKTLGNNITAQGSVPTAIYSFLRSQRTLKDFEHESPFVRCLYFAVACGGDADTIASMACSISGAFHGISAIPSVLQRQCQAIDEVTRIADGLEEAVSNRLALAILQGAVQGIGSVLFEREFPCRIACYTEPVVLGFEMSLKRDDSARRDKQPAGSSFPSSTSERLGGAPGLHAVQRARAAMEWPACRPGSGVLRMHLASGGRALSCSSLGRNSSGRLGGVCSGGGLRRGRRCGLIKYAASSGALPLIRRARTTKWGQDPSMVASCFSARPTARASRFGGARVRYGREADRAPHRAQTATRHVAWNTAANDVRLVTNVCTSQCRPGASQERGNRPLRHLALPTDEAARTCASILDDVADLTYRGHKLSSRPELAVAYLDTLTTVLERVRRARDDIALPELSATSLCVGHFRTIYENASEVPLRFYLFVELSASPLPT</sequence>
<protein>
    <submittedName>
        <fullName evidence="1">Uncharacterized protein</fullName>
    </submittedName>
</protein>
<dbReference type="EMBL" id="CM023470">
    <property type="protein sequence ID" value="KAH7981103.1"/>
    <property type="molecule type" value="Genomic_DNA"/>
</dbReference>
<evidence type="ECO:0000313" key="2">
    <source>
        <dbReference type="Proteomes" id="UP000821865"/>
    </source>
</evidence>
<organism evidence="1 2">
    <name type="scientific">Dermacentor silvarum</name>
    <name type="common">Tick</name>
    <dbReference type="NCBI Taxonomy" id="543639"/>
    <lineage>
        <taxon>Eukaryota</taxon>
        <taxon>Metazoa</taxon>
        <taxon>Ecdysozoa</taxon>
        <taxon>Arthropoda</taxon>
        <taxon>Chelicerata</taxon>
        <taxon>Arachnida</taxon>
        <taxon>Acari</taxon>
        <taxon>Parasitiformes</taxon>
        <taxon>Ixodida</taxon>
        <taxon>Ixodoidea</taxon>
        <taxon>Ixodidae</taxon>
        <taxon>Rhipicephalinae</taxon>
        <taxon>Dermacentor</taxon>
    </lineage>
</organism>
<gene>
    <name evidence="1" type="ORF">HPB49_021620</name>
</gene>
<reference evidence="1" key="1">
    <citation type="submission" date="2020-05" db="EMBL/GenBank/DDBJ databases">
        <title>Large-scale comparative analyses of tick genomes elucidate their genetic diversity and vector capacities.</title>
        <authorList>
            <person name="Jia N."/>
            <person name="Wang J."/>
            <person name="Shi W."/>
            <person name="Du L."/>
            <person name="Sun Y."/>
            <person name="Zhan W."/>
            <person name="Jiang J."/>
            <person name="Wang Q."/>
            <person name="Zhang B."/>
            <person name="Ji P."/>
            <person name="Sakyi L.B."/>
            <person name="Cui X."/>
            <person name="Yuan T."/>
            <person name="Jiang B."/>
            <person name="Yang W."/>
            <person name="Lam T.T.-Y."/>
            <person name="Chang Q."/>
            <person name="Ding S."/>
            <person name="Wang X."/>
            <person name="Zhu J."/>
            <person name="Ruan X."/>
            <person name="Zhao L."/>
            <person name="Wei J."/>
            <person name="Que T."/>
            <person name="Du C."/>
            <person name="Cheng J."/>
            <person name="Dai P."/>
            <person name="Han X."/>
            <person name="Huang E."/>
            <person name="Gao Y."/>
            <person name="Liu J."/>
            <person name="Shao H."/>
            <person name="Ye R."/>
            <person name="Li L."/>
            <person name="Wei W."/>
            <person name="Wang X."/>
            <person name="Wang C."/>
            <person name="Yang T."/>
            <person name="Huo Q."/>
            <person name="Li W."/>
            <person name="Guo W."/>
            <person name="Chen H."/>
            <person name="Zhou L."/>
            <person name="Ni X."/>
            <person name="Tian J."/>
            <person name="Zhou Y."/>
            <person name="Sheng Y."/>
            <person name="Liu T."/>
            <person name="Pan Y."/>
            <person name="Xia L."/>
            <person name="Li J."/>
            <person name="Zhao F."/>
            <person name="Cao W."/>
        </authorList>
    </citation>
    <scope>NUCLEOTIDE SEQUENCE</scope>
    <source>
        <strain evidence="1">Dsil-2018</strain>
    </source>
</reference>
<keyword evidence="2" id="KW-1185">Reference proteome</keyword>
<comment type="caution">
    <text evidence="1">The sequence shown here is derived from an EMBL/GenBank/DDBJ whole genome shotgun (WGS) entry which is preliminary data.</text>
</comment>
<accession>A0ACB8E3L7</accession>
<proteinExistence type="predicted"/>
<name>A0ACB8E3L7_DERSI</name>
<dbReference type="Proteomes" id="UP000821865">
    <property type="component" value="Chromosome 1"/>
</dbReference>
<evidence type="ECO:0000313" key="1">
    <source>
        <dbReference type="EMBL" id="KAH7981103.1"/>
    </source>
</evidence>